<keyword evidence="10" id="KW-1185">Reference proteome</keyword>
<evidence type="ECO:0000256" key="6">
    <source>
        <dbReference type="ARBA" id="ARBA00023004"/>
    </source>
</evidence>
<dbReference type="Pfam" id="PF00266">
    <property type="entry name" value="Aminotran_5"/>
    <property type="match status" value="1"/>
</dbReference>
<keyword evidence="6" id="KW-0408">Iron</keyword>
<organism evidence="9 10">
    <name type="scientific">Perkinsus chesapeaki</name>
    <name type="common">Clam parasite</name>
    <name type="synonym">Perkinsus andrewsi</name>
    <dbReference type="NCBI Taxonomy" id="330153"/>
    <lineage>
        <taxon>Eukaryota</taxon>
        <taxon>Sar</taxon>
        <taxon>Alveolata</taxon>
        <taxon>Perkinsozoa</taxon>
        <taxon>Perkinsea</taxon>
        <taxon>Perkinsida</taxon>
        <taxon>Perkinsidae</taxon>
        <taxon>Perkinsus</taxon>
    </lineage>
</organism>
<dbReference type="InterPro" id="IPR015421">
    <property type="entry name" value="PyrdxlP-dep_Trfase_major"/>
</dbReference>
<proteinExistence type="inferred from homology"/>
<dbReference type="GO" id="GO:0016740">
    <property type="term" value="F:transferase activity"/>
    <property type="evidence" value="ECO:0007669"/>
    <property type="project" value="UniProtKB-KW"/>
</dbReference>
<keyword evidence="5" id="KW-0663">Pyridoxal phosphate</keyword>
<gene>
    <name evidence="9" type="ORF">FOL47_010037</name>
</gene>
<protein>
    <recommendedName>
        <fullName evidence="8">Aminotransferase class V domain-containing protein</fullName>
    </recommendedName>
</protein>
<dbReference type="Gene3D" id="3.40.640.10">
    <property type="entry name" value="Type I PLP-dependent aspartate aminotransferase-like (Major domain)"/>
    <property type="match status" value="1"/>
</dbReference>
<comment type="cofactor">
    <cofactor evidence="1">
        <name>pyridoxal 5'-phosphate</name>
        <dbReference type="ChEBI" id="CHEBI:597326"/>
    </cofactor>
</comment>
<dbReference type="EMBL" id="JAAPAO010000746">
    <property type="protein sequence ID" value="KAF4654304.1"/>
    <property type="molecule type" value="Genomic_DNA"/>
</dbReference>
<feature type="domain" description="Aminotransferase class V" evidence="8">
    <location>
        <begin position="11"/>
        <end position="393"/>
    </location>
</feature>
<comment type="similarity">
    <text evidence="2">Belongs to the class-V pyridoxal-phosphate-dependent aminotransferase family. NifS/IscS subfamily.</text>
</comment>
<dbReference type="Gene3D" id="3.90.1150.10">
    <property type="entry name" value="Aspartate Aminotransferase, domain 1"/>
    <property type="match status" value="1"/>
</dbReference>
<dbReference type="Proteomes" id="UP000591131">
    <property type="component" value="Unassembled WGS sequence"/>
</dbReference>
<dbReference type="GO" id="GO:0046872">
    <property type="term" value="F:metal ion binding"/>
    <property type="evidence" value="ECO:0007669"/>
    <property type="project" value="UniProtKB-KW"/>
</dbReference>
<dbReference type="InterPro" id="IPR015422">
    <property type="entry name" value="PyrdxlP-dep_Trfase_small"/>
</dbReference>
<evidence type="ECO:0000313" key="9">
    <source>
        <dbReference type="EMBL" id="KAF4654304.1"/>
    </source>
</evidence>
<dbReference type="AlphaFoldDB" id="A0A7J6L541"/>
<evidence type="ECO:0000256" key="3">
    <source>
        <dbReference type="ARBA" id="ARBA00022679"/>
    </source>
</evidence>
<dbReference type="PANTHER" id="PTHR11601">
    <property type="entry name" value="CYSTEINE DESULFURYLASE FAMILY MEMBER"/>
    <property type="match status" value="1"/>
</dbReference>
<evidence type="ECO:0000256" key="4">
    <source>
        <dbReference type="ARBA" id="ARBA00022723"/>
    </source>
</evidence>
<dbReference type="GO" id="GO:0051536">
    <property type="term" value="F:iron-sulfur cluster binding"/>
    <property type="evidence" value="ECO:0007669"/>
    <property type="project" value="UniProtKB-KW"/>
</dbReference>
<dbReference type="PIRSF" id="PIRSF005572">
    <property type="entry name" value="NifS"/>
    <property type="match status" value="1"/>
</dbReference>
<keyword evidence="3" id="KW-0808">Transferase</keyword>
<dbReference type="InterPro" id="IPR000192">
    <property type="entry name" value="Aminotrans_V_dom"/>
</dbReference>
<dbReference type="InterPro" id="IPR016454">
    <property type="entry name" value="Cysteine_dSase"/>
</dbReference>
<evidence type="ECO:0000256" key="5">
    <source>
        <dbReference type="ARBA" id="ARBA00022898"/>
    </source>
</evidence>
<keyword evidence="7" id="KW-0411">Iron-sulfur</keyword>
<comment type="caution">
    <text evidence="9">The sequence shown here is derived from an EMBL/GenBank/DDBJ whole genome shotgun (WGS) entry which is preliminary data.</text>
</comment>
<sequence length="420" mass="45086">MSAADATDQFVYLDYNATTPVDEAVVSELMPYLAGKGFGNPSSSHVKGRRARAAVDEGRWRVAKMLGCDDSSVYFTSGATESLNWAIKGAAFKQREDSGRNHILISAVEHVCVFEIVKWLASEHGFDCEVCPVDSKGRVDPEKVKSLIRPGKTAVVSIQHGNAEVGTVQPIAEIVAAVEEVDGNVIVHTDASQSAGKYPLTVEALGSPDLITLAGHKFYAPKGIGALIAPSGVVIEQLMHGGGQEFGERCGTENVPWIVGFGKACELVNENLEAYMEHMNSLRTILLKDLEKAVTSEAGEDAWKWNVRVNTPLDDPSCPVLANTLSISIKGMQGADIVKELGDRVAISAGSACHSGEHVLSSVLQAMKVEPVWGLGTLRFSIGRMTTKEEVKQAARVVGSVICKHLRELEDGDVEADTFQ</sequence>
<name>A0A7J6L541_PERCH</name>
<dbReference type="PANTHER" id="PTHR11601:SF34">
    <property type="entry name" value="CYSTEINE DESULFURASE"/>
    <property type="match status" value="1"/>
</dbReference>
<evidence type="ECO:0000256" key="1">
    <source>
        <dbReference type="ARBA" id="ARBA00001933"/>
    </source>
</evidence>
<accession>A0A7J6L541</accession>
<evidence type="ECO:0000256" key="7">
    <source>
        <dbReference type="ARBA" id="ARBA00023014"/>
    </source>
</evidence>
<reference evidence="9 10" key="1">
    <citation type="submission" date="2020-04" db="EMBL/GenBank/DDBJ databases">
        <title>Perkinsus chesapeaki whole genome sequence.</title>
        <authorList>
            <person name="Bogema D.R."/>
        </authorList>
    </citation>
    <scope>NUCLEOTIDE SEQUENCE [LARGE SCALE GENOMIC DNA]</scope>
    <source>
        <strain evidence="9">ATCC PRA-425</strain>
    </source>
</reference>
<dbReference type="SUPFAM" id="SSF53383">
    <property type="entry name" value="PLP-dependent transferases"/>
    <property type="match status" value="1"/>
</dbReference>
<dbReference type="InterPro" id="IPR015424">
    <property type="entry name" value="PyrdxlP-dep_Trfase"/>
</dbReference>
<evidence type="ECO:0000256" key="2">
    <source>
        <dbReference type="ARBA" id="ARBA00006490"/>
    </source>
</evidence>
<evidence type="ECO:0000313" key="10">
    <source>
        <dbReference type="Proteomes" id="UP000591131"/>
    </source>
</evidence>
<keyword evidence="4" id="KW-0479">Metal-binding</keyword>
<dbReference type="Gene3D" id="1.10.260.50">
    <property type="match status" value="1"/>
</dbReference>
<evidence type="ECO:0000259" key="8">
    <source>
        <dbReference type="Pfam" id="PF00266"/>
    </source>
</evidence>
<dbReference type="OrthoDB" id="10250117at2759"/>